<evidence type="ECO:0000313" key="4">
    <source>
        <dbReference type="EMBL" id="MFK2879517.1"/>
    </source>
</evidence>
<dbReference type="EMBL" id="JADIKK010000008">
    <property type="protein sequence ID" value="MFK2875951.1"/>
    <property type="molecule type" value="Genomic_DNA"/>
</dbReference>
<evidence type="ECO:0000256" key="1">
    <source>
        <dbReference type="SAM" id="Phobius"/>
    </source>
</evidence>
<proteinExistence type="predicted"/>
<accession>A0ABW8JB34</accession>
<dbReference type="EMBL" id="JADIKK010000007">
    <property type="protein sequence ID" value="MFK2875498.1"/>
    <property type="molecule type" value="Genomic_DNA"/>
</dbReference>
<dbReference type="EMBL" id="JADIKK010000008">
    <property type="protein sequence ID" value="MFK2879517.1"/>
    <property type="molecule type" value="Genomic_DNA"/>
</dbReference>
<name>A0ABW8JB34_9GAMM</name>
<evidence type="ECO:0008006" key="6">
    <source>
        <dbReference type="Google" id="ProtNLM"/>
    </source>
</evidence>
<gene>
    <name evidence="2" type="ORF">ISP25_00170</name>
    <name evidence="3" type="ORF">ISP25_02530</name>
    <name evidence="4" type="ORF">ISP25_20790</name>
</gene>
<keyword evidence="1" id="KW-0472">Membrane</keyword>
<sequence>MEELIVHRAKSEQFWAIAVPAMVLIFVSFSISVDLGASVVVALLCAGAMLFSRLMSFIERPKVALVITAKGLGIKGGWLREIEIPWPEIEDTKISYGGRRGAILAIKVVDPKKYLGRYMRANIALSRHPIRVLVSGLELSPKEVAAKIESVRSAYA</sequence>
<dbReference type="Proteomes" id="UP001620339">
    <property type="component" value="Unassembled WGS sequence"/>
</dbReference>
<keyword evidence="1" id="KW-1133">Transmembrane helix</keyword>
<evidence type="ECO:0000313" key="2">
    <source>
        <dbReference type="EMBL" id="MFK2875498.1"/>
    </source>
</evidence>
<reference evidence="4 5" key="1">
    <citation type="submission" date="2020-10" db="EMBL/GenBank/DDBJ databases">
        <title>Phylogeny of dyella-like bacteria.</title>
        <authorList>
            <person name="Fu J."/>
        </authorList>
    </citation>
    <scope>NUCLEOTIDE SEQUENCE [LARGE SCALE GENOMIC DNA]</scope>
    <source>
        <strain evidence="4 5">KACC 19113</strain>
    </source>
</reference>
<feature type="transmembrane region" description="Helical" evidence="1">
    <location>
        <begin position="35"/>
        <end position="52"/>
    </location>
</feature>
<keyword evidence="5" id="KW-1185">Reference proteome</keyword>
<dbReference type="RefSeq" id="WP_404611441.1">
    <property type="nucleotide sequence ID" value="NZ_JADIKK010000007.1"/>
</dbReference>
<protein>
    <recommendedName>
        <fullName evidence="6">PH domain-containing protein</fullName>
    </recommendedName>
</protein>
<evidence type="ECO:0000313" key="3">
    <source>
        <dbReference type="EMBL" id="MFK2875951.1"/>
    </source>
</evidence>
<keyword evidence="1" id="KW-0812">Transmembrane</keyword>
<organism evidence="4 5">
    <name type="scientific">Rhodanobacter hydrolyticus</name>
    <dbReference type="NCBI Taxonomy" id="2250595"/>
    <lineage>
        <taxon>Bacteria</taxon>
        <taxon>Pseudomonadati</taxon>
        <taxon>Pseudomonadota</taxon>
        <taxon>Gammaproteobacteria</taxon>
        <taxon>Lysobacterales</taxon>
        <taxon>Rhodanobacteraceae</taxon>
        <taxon>Rhodanobacter</taxon>
    </lineage>
</organism>
<feature type="transmembrane region" description="Helical" evidence="1">
    <location>
        <begin position="12"/>
        <end position="29"/>
    </location>
</feature>
<comment type="caution">
    <text evidence="4">The sequence shown here is derived from an EMBL/GenBank/DDBJ whole genome shotgun (WGS) entry which is preliminary data.</text>
</comment>
<evidence type="ECO:0000313" key="5">
    <source>
        <dbReference type="Proteomes" id="UP001620339"/>
    </source>
</evidence>